<evidence type="ECO:0000256" key="1">
    <source>
        <dbReference type="ARBA" id="ARBA00005613"/>
    </source>
</evidence>
<feature type="transmembrane region" description="Helical" evidence="5">
    <location>
        <begin position="6"/>
        <end position="33"/>
    </location>
</feature>
<dbReference type="GeneID" id="107423647"/>
<dbReference type="PROSITE" id="PS51792">
    <property type="entry name" value="YIPPEE"/>
    <property type="match status" value="1"/>
</dbReference>
<keyword evidence="5" id="KW-0812">Transmembrane</keyword>
<keyword evidence="5" id="KW-1133">Transmembrane helix</keyword>
<dbReference type="RefSeq" id="XP_015888720.2">
    <property type="nucleotide sequence ID" value="XM_016033234.4"/>
</dbReference>
<organism evidence="7 8">
    <name type="scientific">Ziziphus jujuba</name>
    <name type="common">Chinese jujube</name>
    <name type="synonym">Ziziphus sativa</name>
    <dbReference type="NCBI Taxonomy" id="326968"/>
    <lineage>
        <taxon>Eukaryota</taxon>
        <taxon>Viridiplantae</taxon>
        <taxon>Streptophyta</taxon>
        <taxon>Embryophyta</taxon>
        <taxon>Tracheophyta</taxon>
        <taxon>Spermatophyta</taxon>
        <taxon>Magnoliopsida</taxon>
        <taxon>eudicotyledons</taxon>
        <taxon>Gunneridae</taxon>
        <taxon>Pentapetalae</taxon>
        <taxon>rosids</taxon>
        <taxon>fabids</taxon>
        <taxon>Rosales</taxon>
        <taxon>Rhamnaceae</taxon>
        <taxon>Paliureae</taxon>
        <taxon>Ziziphus</taxon>
    </lineage>
</organism>
<feature type="domain" description="Yippee" evidence="6">
    <location>
        <begin position="48"/>
        <end position="145"/>
    </location>
</feature>
<comment type="similarity">
    <text evidence="1 4">Belongs to the yippee family.</text>
</comment>
<evidence type="ECO:0000313" key="7">
    <source>
        <dbReference type="Proteomes" id="UP001652623"/>
    </source>
</evidence>
<evidence type="ECO:0000256" key="5">
    <source>
        <dbReference type="SAM" id="Phobius"/>
    </source>
</evidence>
<dbReference type="PANTHER" id="PTHR13848">
    <property type="entry name" value="PROTEIN YIPPEE-LIKE CG15309-RELATED"/>
    <property type="match status" value="1"/>
</dbReference>
<keyword evidence="5" id="KW-0472">Membrane</keyword>
<dbReference type="Proteomes" id="UP001652623">
    <property type="component" value="Chromosome 7"/>
</dbReference>
<evidence type="ECO:0000259" key="6">
    <source>
        <dbReference type="PROSITE" id="PS51792"/>
    </source>
</evidence>
<protein>
    <recommendedName>
        <fullName evidence="4">Protein yippee-like</fullName>
    </recommendedName>
</protein>
<keyword evidence="2" id="KW-0479">Metal-binding</keyword>
<name>A0A6P4A4F5_ZIZJJ</name>
<accession>A0A6P4A4F5</accession>
<evidence type="ECO:0000256" key="3">
    <source>
        <dbReference type="ARBA" id="ARBA00022833"/>
    </source>
</evidence>
<keyword evidence="3" id="KW-0862">Zinc</keyword>
<reference evidence="8" key="1">
    <citation type="submission" date="2025-08" db="UniProtKB">
        <authorList>
            <consortium name="RefSeq"/>
        </authorList>
    </citation>
    <scope>IDENTIFICATION</scope>
    <source>
        <tissue evidence="8">Seedling</tissue>
    </source>
</reference>
<evidence type="ECO:0000313" key="8">
    <source>
        <dbReference type="RefSeq" id="XP_015888720.2"/>
    </source>
</evidence>
<keyword evidence="7" id="KW-1185">Reference proteome</keyword>
<dbReference type="KEGG" id="zju:107423647"/>
<dbReference type="AlphaFoldDB" id="A0A6P4A4F5"/>
<dbReference type="InterPro" id="IPR004910">
    <property type="entry name" value="Yippee/Mis18/Cereblon"/>
</dbReference>
<dbReference type="Pfam" id="PF03226">
    <property type="entry name" value="Yippee-Mis18"/>
    <property type="match status" value="1"/>
</dbReference>
<dbReference type="InParanoid" id="A0A6P4A4F5"/>
<sequence>MNMVKWVVAFMVIEETFGIVCWFCSWQVTLFFLSDLKNSSMADSVGTRLYSCFKCQNHLARHDDIVSKNFQSRSGRAFLFSHVMNIVLGPKQERQLITGLHTIVDVYCNDCGEILGWKYEKAYEESQRYKEGKFILEKYKIDMEN</sequence>
<dbReference type="InterPro" id="IPR039058">
    <property type="entry name" value="Yippee_fam"/>
</dbReference>
<proteinExistence type="inferred from homology"/>
<evidence type="ECO:0000256" key="2">
    <source>
        <dbReference type="ARBA" id="ARBA00022723"/>
    </source>
</evidence>
<dbReference type="InterPro" id="IPR034751">
    <property type="entry name" value="Yippee"/>
</dbReference>
<gene>
    <name evidence="8" type="primary">LOC107423647</name>
</gene>
<evidence type="ECO:0000256" key="4">
    <source>
        <dbReference type="RuleBase" id="RU110713"/>
    </source>
</evidence>
<dbReference type="GO" id="GO:0046872">
    <property type="term" value="F:metal ion binding"/>
    <property type="evidence" value="ECO:0007669"/>
    <property type="project" value="UniProtKB-KW"/>
</dbReference>